<reference evidence="3 4" key="1">
    <citation type="submission" date="2020-08" db="EMBL/GenBank/DDBJ databases">
        <authorList>
            <person name="Liu C."/>
            <person name="Sun Q."/>
        </authorList>
    </citation>
    <scope>NUCLEOTIDE SEQUENCE [LARGE SCALE GENOMIC DNA]</scope>
    <source>
        <strain evidence="3 4">NSJ-61</strain>
    </source>
</reference>
<dbReference type="Gene3D" id="3.20.20.70">
    <property type="entry name" value="Aldolase class I"/>
    <property type="match status" value="1"/>
</dbReference>
<dbReference type="AlphaFoldDB" id="A0A7G9GTK9"/>
<feature type="domain" description="6-phospho-N-acetylmuramidase C-terminal" evidence="1">
    <location>
        <begin position="248"/>
        <end position="362"/>
    </location>
</feature>
<proteinExistence type="predicted"/>
<dbReference type="InterPro" id="IPR013785">
    <property type="entry name" value="Aldolase_TIM"/>
</dbReference>
<evidence type="ECO:0000259" key="1">
    <source>
        <dbReference type="Pfam" id="PF05913"/>
    </source>
</evidence>
<accession>A0A7G9GTK9</accession>
<gene>
    <name evidence="3" type="ORF">H9Q80_09500</name>
</gene>
<dbReference type="InterPro" id="IPR008589">
    <property type="entry name" value="MupG"/>
</dbReference>
<sequence>MRKLGIALYPDKTELIEDQAYLKMAKDIGYERVFMSFLQIDVNNPMRSIQRIKESAKLAHDMGFSVTLDIHPMVFTYLKCKEDDLSYFHAMGIDVLRLDKGYDGYTEAMMSHNPYGIMIEVNMSNHTHYLQRILDHQPDTEHLCGSHNFYPQRFTALSLSTFQTCSEMFHRHHIHSAAFITSKHASISPWPISEGLCTLECHRDLPLRVQAQHMKMLNAVDDIIIGNAFALKEELGEVKQVFDTSIDELHIHLHEETTPLEKELLFQGVYEYRGDASAYVIRSSKNRAKYHTYSLPAHAVTRDIHKGDILILNEAYGQYKAELQIALCDRLADSKINVVGHIVEDEMILLDAMCPFQKFQLKEEIKK</sequence>
<evidence type="ECO:0000313" key="4">
    <source>
        <dbReference type="Proteomes" id="UP000515856"/>
    </source>
</evidence>
<dbReference type="PANTHER" id="PTHR38435:SF1">
    <property type="entry name" value="DUF871 DOMAIN-CONTAINING PROTEIN"/>
    <property type="match status" value="1"/>
</dbReference>
<dbReference type="Proteomes" id="UP000515856">
    <property type="component" value="Chromosome"/>
</dbReference>
<dbReference type="Pfam" id="PF05913">
    <property type="entry name" value="MupG_C"/>
    <property type="match status" value="1"/>
</dbReference>
<organism evidence="3 4">
    <name type="scientific">[Eubacterium] hominis</name>
    <dbReference type="NCBI Taxonomy" id="2764325"/>
    <lineage>
        <taxon>Bacteria</taxon>
        <taxon>Bacillati</taxon>
        <taxon>Bacillota</taxon>
        <taxon>Erysipelotrichia</taxon>
        <taxon>Erysipelotrichales</taxon>
        <taxon>Erysipelotrichaceae</taxon>
        <taxon>Amedibacillus</taxon>
    </lineage>
</organism>
<dbReference type="SUPFAM" id="SSF51445">
    <property type="entry name" value="(Trans)glycosidases"/>
    <property type="match status" value="1"/>
</dbReference>
<keyword evidence="4" id="KW-1185">Reference proteome</keyword>
<dbReference type="SUPFAM" id="SSF50891">
    <property type="entry name" value="Cyclophilin-like"/>
    <property type="match status" value="1"/>
</dbReference>
<dbReference type="EMBL" id="CP060636">
    <property type="protein sequence ID" value="QNM14141.1"/>
    <property type="molecule type" value="Genomic_DNA"/>
</dbReference>
<name>A0A7G9GTK9_9FIRM</name>
<dbReference type="InterPro" id="IPR017853">
    <property type="entry name" value="GH"/>
</dbReference>
<dbReference type="KEGG" id="ehn:H9Q80_09500"/>
<evidence type="ECO:0000259" key="2">
    <source>
        <dbReference type="Pfam" id="PF19200"/>
    </source>
</evidence>
<feature type="domain" description="6-phospho-N-acetylmuramidase N-terminal" evidence="2">
    <location>
        <begin position="4"/>
        <end position="239"/>
    </location>
</feature>
<dbReference type="RefSeq" id="WP_117455683.1">
    <property type="nucleotide sequence ID" value="NZ_CP060636.1"/>
</dbReference>
<dbReference type="InterPro" id="IPR029000">
    <property type="entry name" value="Cyclophilin-like_dom_sf"/>
</dbReference>
<dbReference type="InterPro" id="IPR043797">
    <property type="entry name" value="MupG_N"/>
</dbReference>
<dbReference type="PANTHER" id="PTHR38435">
    <property type="match status" value="1"/>
</dbReference>
<dbReference type="InterPro" id="IPR043894">
    <property type="entry name" value="MupG_C"/>
</dbReference>
<dbReference type="Gene3D" id="2.40.100.10">
    <property type="entry name" value="Cyclophilin-like"/>
    <property type="match status" value="1"/>
</dbReference>
<dbReference type="Pfam" id="PF19200">
    <property type="entry name" value="MupG_N"/>
    <property type="match status" value="1"/>
</dbReference>
<protein>
    <submittedName>
        <fullName evidence="3">DUF871 domain-containing protein</fullName>
    </submittedName>
</protein>
<evidence type="ECO:0000313" key="3">
    <source>
        <dbReference type="EMBL" id="QNM14141.1"/>
    </source>
</evidence>